<dbReference type="PROSITE" id="PS51485">
    <property type="entry name" value="PHYTOCYANIN"/>
    <property type="match status" value="1"/>
</dbReference>
<feature type="signal peptide" evidence="4">
    <location>
        <begin position="1"/>
        <end position="24"/>
    </location>
</feature>
<dbReference type="SUPFAM" id="SSF49503">
    <property type="entry name" value="Cupredoxins"/>
    <property type="match status" value="1"/>
</dbReference>
<dbReference type="Proteomes" id="UP001237642">
    <property type="component" value="Unassembled WGS sequence"/>
</dbReference>
<evidence type="ECO:0000259" key="5">
    <source>
        <dbReference type="PROSITE" id="PS51485"/>
    </source>
</evidence>
<evidence type="ECO:0000256" key="2">
    <source>
        <dbReference type="ARBA" id="ARBA00023180"/>
    </source>
</evidence>
<name>A0AAD8MKI0_9APIA</name>
<dbReference type="InterPro" id="IPR039391">
    <property type="entry name" value="Phytocyanin-like"/>
</dbReference>
<protein>
    <submittedName>
        <fullName evidence="6">Phytocyanin domain-containing protein</fullName>
    </submittedName>
</protein>
<dbReference type="Pfam" id="PF02298">
    <property type="entry name" value="Cu_bind_like"/>
    <property type="match status" value="1"/>
</dbReference>
<accession>A0AAD8MKI0</accession>
<sequence length="186" mass="20467">MTGIVHRITLLTWPLATTISPASAAEEFKVGDVDGWRQPDVNYTQMYGLWTATKRFHVGDSLRFEYTNDSVLVVNKWAFYHCNITNASSVFTDGNTTINLDNAGPLYFISGDVEHCENGQRLAAEVLPLHPRIHKYPPPGVPPGVKDSPKPSPVSTSRADTDQVKVSLSSVLVATLISLFWHSAEA</sequence>
<reference evidence="6" key="1">
    <citation type="submission" date="2023-02" db="EMBL/GenBank/DDBJ databases">
        <title>Genome of toxic invasive species Heracleum sosnowskyi carries increased number of genes despite the absence of recent whole-genome duplications.</title>
        <authorList>
            <person name="Schelkunov M."/>
            <person name="Shtratnikova V."/>
            <person name="Makarenko M."/>
            <person name="Klepikova A."/>
            <person name="Omelchenko D."/>
            <person name="Novikova G."/>
            <person name="Obukhova E."/>
            <person name="Bogdanov V."/>
            <person name="Penin A."/>
            <person name="Logacheva M."/>
        </authorList>
    </citation>
    <scope>NUCLEOTIDE SEQUENCE</scope>
    <source>
        <strain evidence="6">Hsosn_3</strain>
        <tissue evidence="6">Leaf</tissue>
    </source>
</reference>
<organism evidence="6 7">
    <name type="scientific">Heracleum sosnowskyi</name>
    <dbReference type="NCBI Taxonomy" id="360622"/>
    <lineage>
        <taxon>Eukaryota</taxon>
        <taxon>Viridiplantae</taxon>
        <taxon>Streptophyta</taxon>
        <taxon>Embryophyta</taxon>
        <taxon>Tracheophyta</taxon>
        <taxon>Spermatophyta</taxon>
        <taxon>Magnoliopsida</taxon>
        <taxon>eudicotyledons</taxon>
        <taxon>Gunneridae</taxon>
        <taxon>Pentapetalae</taxon>
        <taxon>asterids</taxon>
        <taxon>campanulids</taxon>
        <taxon>Apiales</taxon>
        <taxon>Apiaceae</taxon>
        <taxon>Apioideae</taxon>
        <taxon>apioid superclade</taxon>
        <taxon>Tordylieae</taxon>
        <taxon>Tordyliinae</taxon>
        <taxon>Heracleum</taxon>
    </lineage>
</organism>
<reference evidence="6" key="2">
    <citation type="submission" date="2023-05" db="EMBL/GenBank/DDBJ databases">
        <authorList>
            <person name="Schelkunov M.I."/>
        </authorList>
    </citation>
    <scope>NUCLEOTIDE SEQUENCE</scope>
    <source>
        <strain evidence="6">Hsosn_3</strain>
        <tissue evidence="6">Leaf</tissue>
    </source>
</reference>
<proteinExistence type="predicted"/>
<comment type="caution">
    <text evidence="6">The sequence shown here is derived from an EMBL/GenBank/DDBJ whole genome shotgun (WGS) entry which is preliminary data.</text>
</comment>
<evidence type="ECO:0000313" key="7">
    <source>
        <dbReference type="Proteomes" id="UP001237642"/>
    </source>
</evidence>
<evidence type="ECO:0000256" key="1">
    <source>
        <dbReference type="ARBA" id="ARBA00023157"/>
    </source>
</evidence>
<gene>
    <name evidence="6" type="ORF">POM88_032187</name>
</gene>
<dbReference type="FunFam" id="2.60.40.420:FF:000034">
    <property type="entry name" value="Cupredoxin superfamily protein"/>
    <property type="match status" value="1"/>
</dbReference>
<feature type="chain" id="PRO_5041953694" evidence="4">
    <location>
        <begin position="25"/>
        <end position="186"/>
    </location>
</feature>
<dbReference type="EMBL" id="JAUIZM010000007">
    <property type="protein sequence ID" value="KAK1375994.1"/>
    <property type="molecule type" value="Genomic_DNA"/>
</dbReference>
<evidence type="ECO:0000313" key="6">
    <source>
        <dbReference type="EMBL" id="KAK1375994.1"/>
    </source>
</evidence>
<evidence type="ECO:0000256" key="4">
    <source>
        <dbReference type="SAM" id="SignalP"/>
    </source>
</evidence>
<dbReference type="GO" id="GO:0005886">
    <property type="term" value="C:plasma membrane"/>
    <property type="evidence" value="ECO:0007669"/>
    <property type="project" value="TreeGrafter"/>
</dbReference>
<feature type="region of interest" description="Disordered" evidence="3">
    <location>
        <begin position="137"/>
        <end position="161"/>
    </location>
</feature>
<dbReference type="AlphaFoldDB" id="A0AAD8MKI0"/>
<dbReference type="GO" id="GO:0009055">
    <property type="term" value="F:electron transfer activity"/>
    <property type="evidence" value="ECO:0007669"/>
    <property type="project" value="InterPro"/>
</dbReference>
<dbReference type="PANTHER" id="PTHR33021">
    <property type="entry name" value="BLUE COPPER PROTEIN"/>
    <property type="match status" value="1"/>
</dbReference>
<dbReference type="InterPro" id="IPR003245">
    <property type="entry name" value="Phytocyanin_dom"/>
</dbReference>
<dbReference type="Gene3D" id="2.60.40.420">
    <property type="entry name" value="Cupredoxins - blue copper proteins"/>
    <property type="match status" value="1"/>
</dbReference>
<evidence type="ECO:0000256" key="3">
    <source>
        <dbReference type="SAM" id="MobiDB-lite"/>
    </source>
</evidence>
<dbReference type="InterPro" id="IPR008972">
    <property type="entry name" value="Cupredoxin"/>
</dbReference>
<keyword evidence="2" id="KW-0325">Glycoprotein</keyword>
<keyword evidence="7" id="KW-1185">Reference proteome</keyword>
<keyword evidence="4" id="KW-0732">Signal</keyword>
<feature type="domain" description="Phytocyanin" evidence="5">
    <location>
        <begin position="26"/>
        <end position="128"/>
    </location>
</feature>
<keyword evidence="1" id="KW-1015">Disulfide bond</keyword>
<dbReference type="PANTHER" id="PTHR33021:SF234">
    <property type="entry name" value="EARLY NODULIN-LIKE PROTEIN 7"/>
    <property type="match status" value="1"/>
</dbReference>